<dbReference type="AlphaFoldDB" id="A0A1I1M314"/>
<evidence type="ECO:0000256" key="1">
    <source>
        <dbReference type="SAM" id="SignalP"/>
    </source>
</evidence>
<reference evidence="2 3" key="1">
    <citation type="submission" date="2016-10" db="EMBL/GenBank/DDBJ databases">
        <authorList>
            <person name="de Groot N.N."/>
        </authorList>
    </citation>
    <scope>NUCLEOTIDE SEQUENCE [LARGE SCALE GENOMIC DNA]</scope>
    <source>
        <strain evidence="2 3">DSM 22900</strain>
    </source>
</reference>
<feature type="signal peptide" evidence="1">
    <location>
        <begin position="1"/>
        <end position="20"/>
    </location>
</feature>
<proteinExistence type="predicted"/>
<dbReference type="STRING" id="623281.SAMN05421747_1252"/>
<feature type="chain" id="PRO_5011452595" evidence="1">
    <location>
        <begin position="21"/>
        <end position="156"/>
    </location>
</feature>
<keyword evidence="1" id="KW-0732">Signal</keyword>
<keyword evidence="3" id="KW-1185">Reference proteome</keyword>
<evidence type="ECO:0000313" key="3">
    <source>
        <dbReference type="Proteomes" id="UP000199577"/>
    </source>
</evidence>
<name>A0A1I1M314_9SPHI</name>
<sequence length="156" mass="17449">MRIHLLILILVANMVGSLQAQDSVMVRAEWQKGDSRRYTMVEEQLEYAGDTLVRKDTTRHIGMELTVADSLTDTFEISCFTVNLKLFDQLVGIKDPDMIMRLGQFSSLTYRYTTDGSGSFLASTTLTKSMRSSIAYSLMLASKIAPHESLVKPLSS</sequence>
<gene>
    <name evidence="2" type="ORF">SAMN05421747_1252</name>
</gene>
<accession>A0A1I1M314</accession>
<organism evidence="2 3">
    <name type="scientific">Parapedobacter composti</name>
    <dbReference type="NCBI Taxonomy" id="623281"/>
    <lineage>
        <taxon>Bacteria</taxon>
        <taxon>Pseudomonadati</taxon>
        <taxon>Bacteroidota</taxon>
        <taxon>Sphingobacteriia</taxon>
        <taxon>Sphingobacteriales</taxon>
        <taxon>Sphingobacteriaceae</taxon>
        <taxon>Parapedobacter</taxon>
    </lineage>
</organism>
<protein>
    <submittedName>
        <fullName evidence="2">Uncharacterized protein</fullName>
    </submittedName>
</protein>
<dbReference type="EMBL" id="FOLL01000025">
    <property type="protein sequence ID" value="SFC77598.1"/>
    <property type="molecule type" value="Genomic_DNA"/>
</dbReference>
<dbReference type="Proteomes" id="UP000199577">
    <property type="component" value="Unassembled WGS sequence"/>
</dbReference>
<evidence type="ECO:0000313" key="2">
    <source>
        <dbReference type="EMBL" id="SFC77598.1"/>
    </source>
</evidence>